<organism evidence="1 2">
    <name type="scientific">Smallanthus sonchifolius</name>
    <dbReference type="NCBI Taxonomy" id="185202"/>
    <lineage>
        <taxon>Eukaryota</taxon>
        <taxon>Viridiplantae</taxon>
        <taxon>Streptophyta</taxon>
        <taxon>Embryophyta</taxon>
        <taxon>Tracheophyta</taxon>
        <taxon>Spermatophyta</taxon>
        <taxon>Magnoliopsida</taxon>
        <taxon>eudicotyledons</taxon>
        <taxon>Gunneridae</taxon>
        <taxon>Pentapetalae</taxon>
        <taxon>asterids</taxon>
        <taxon>campanulids</taxon>
        <taxon>Asterales</taxon>
        <taxon>Asteraceae</taxon>
        <taxon>Asteroideae</taxon>
        <taxon>Heliantheae alliance</taxon>
        <taxon>Millerieae</taxon>
        <taxon>Smallanthus</taxon>
    </lineage>
</organism>
<evidence type="ECO:0000313" key="1">
    <source>
        <dbReference type="EMBL" id="KAI3742484.1"/>
    </source>
</evidence>
<protein>
    <submittedName>
        <fullName evidence="1">Uncharacterized protein</fullName>
    </submittedName>
</protein>
<dbReference type="EMBL" id="CM042037">
    <property type="protein sequence ID" value="KAI3742484.1"/>
    <property type="molecule type" value="Genomic_DNA"/>
</dbReference>
<sequence>MEKHHECIGHSDNKCFDWSVDIEEVNREINQALMVKIVDKPISNSYTPTESSSASGSSSSMSSEEIKPPFEEAHRSKRASNVLASASEIPDEVEMKHDEMWKKEARTFLSPGPLKQL</sequence>
<reference evidence="2" key="1">
    <citation type="journal article" date="2022" name="Mol. Ecol. Resour.">
        <title>The genomes of chicory, endive, great burdock and yacon provide insights into Asteraceae palaeo-polyploidization history and plant inulin production.</title>
        <authorList>
            <person name="Fan W."/>
            <person name="Wang S."/>
            <person name="Wang H."/>
            <person name="Wang A."/>
            <person name="Jiang F."/>
            <person name="Liu H."/>
            <person name="Zhao H."/>
            <person name="Xu D."/>
            <person name="Zhang Y."/>
        </authorList>
    </citation>
    <scope>NUCLEOTIDE SEQUENCE [LARGE SCALE GENOMIC DNA]</scope>
    <source>
        <strain evidence="2">cv. Yunnan</strain>
    </source>
</reference>
<evidence type="ECO:0000313" key="2">
    <source>
        <dbReference type="Proteomes" id="UP001056120"/>
    </source>
</evidence>
<name>A0ACB9D7C3_9ASTR</name>
<gene>
    <name evidence="1" type="ORF">L1987_60168</name>
</gene>
<reference evidence="1 2" key="2">
    <citation type="journal article" date="2022" name="Mol. Ecol. Resour.">
        <title>The genomes of chicory, endive, great burdock and yacon provide insights into Asteraceae paleo-polyploidization history and plant inulin production.</title>
        <authorList>
            <person name="Fan W."/>
            <person name="Wang S."/>
            <person name="Wang H."/>
            <person name="Wang A."/>
            <person name="Jiang F."/>
            <person name="Liu H."/>
            <person name="Zhao H."/>
            <person name="Xu D."/>
            <person name="Zhang Y."/>
        </authorList>
    </citation>
    <scope>NUCLEOTIDE SEQUENCE [LARGE SCALE GENOMIC DNA]</scope>
    <source>
        <strain evidence="2">cv. Yunnan</strain>
        <tissue evidence="1">Leaves</tissue>
    </source>
</reference>
<accession>A0ACB9D7C3</accession>
<keyword evidence="2" id="KW-1185">Reference proteome</keyword>
<proteinExistence type="predicted"/>
<comment type="caution">
    <text evidence="1">The sequence shown here is derived from an EMBL/GenBank/DDBJ whole genome shotgun (WGS) entry which is preliminary data.</text>
</comment>
<dbReference type="Proteomes" id="UP001056120">
    <property type="component" value="Linkage Group LG20"/>
</dbReference>